<proteinExistence type="predicted"/>
<reference evidence="3 4" key="1">
    <citation type="submission" date="2016-02" db="EMBL/GenBank/DDBJ databases">
        <title>Genome sequence of Tissierella creatinophila DSM 6911.</title>
        <authorList>
            <person name="Poehlein A."/>
            <person name="Daniel R."/>
        </authorList>
    </citation>
    <scope>NUCLEOTIDE SEQUENCE [LARGE SCALE GENOMIC DNA]</scope>
    <source>
        <strain evidence="3 4">DSM 6911</strain>
    </source>
</reference>
<dbReference type="InterPro" id="IPR001296">
    <property type="entry name" value="Glyco_trans_1"/>
</dbReference>
<dbReference type="RefSeq" id="WP_075726538.1">
    <property type="nucleotide sequence ID" value="NZ_LTDM01000022.1"/>
</dbReference>
<dbReference type="Pfam" id="PF00534">
    <property type="entry name" value="Glycos_transf_1"/>
    <property type="match status" value="1"/>
</dbReference>
<dbReference type="Proteomes" id="UP000186112">
    <property type="component" value="Unassembled WGS sequence"/>
</dbReference>
<evidence type="ECO:0000313" key="4">
    <source>
        <dbReference type="Proteomes" id="UP000186112"/>
    </source>
</evidence>
<evidence type="ECO:0000259" key="2">
    <source>
        <dbReference type="Pfam" id="PF00534"/>
    </source>
</evidence>
<keyword evidence="1 3" id="KW-0808">Transferase</keyword>
<dbReference type="GO" id="GO:0102710">
    <property type="term" value="F:D-inositol-3-phosphate glycosyltransferase activity"/>
    <property type="evidence" value="ECO:0007669"/>
    <property type="project" value="UniProtKB-EC"/>
</dbReference>
<dbReference type="EC" id="2.4.1.250" evidence="3"/>
<feature type="domain" description="Glycosyl transferase family 1" evidence="2">
    <location>
        <begin position="191"/>
        <end position="349"/>
    </location>
</feature>
<keyword evidence="4" id="KW-1185">Reference proteome</keyword>
<dbReference type="CDD" id="cd03794">
    <property type="entry name" value="GT4_WbuB-like"/>
    <property type="match status" value="1"/>
</dbReference>
<evidence type="ECO:0000313" key="3">
    <source>
        <dbReference type="EMBL" id="OLS02625.1"/>
    </source>
</evidence>
<evidence type="ECO:0000256" key="1">
    <source>
        <dbReference type="ARBA" id="ARBA00022679"/>
    </source>
</evidence>
<sequence length="376" mass="43647">MKVCIIRNAEARTNASLKRVISGVLSSGNTPILLTRSRYSKEKGVFKREYSQENELIDNYEINIKAQTGRGLSNIFQLLNYQFVVLKWLLKNKDKFDIIHAFDLDAGLMVYLFSKYSKKKYIYHIADFYIDSRGINSNLLRKLVRKLEYSVINNAQTTIICTEKRREQIAGSKPKDLLVLHNTPSKKEILESSFKNDKITFTYVGGLTRNRFIEDIIDIFKENKNFQLRLAGMGNVDQYAKEMSLENDNIEYYGMIDYEEALKLYAKTDVMFAIYDPKVPNYRYSAPNKVYEAMMYGKPIIVAQNTGVDNIVLDEKMGFSIPYSKDGFKEILKSIEKDPSVLEKMGKNASLSYEKYSWNVMKDRLVDLYKDIEIKL</sequence>
<gene>
    <name evidence="3" type="primary">mshA</name>
    <name evidence="3" type="ORF">TICRE_14260</name>
</gene>
<name>A0A1U7M5R6_TISCR</name>
<accession>A0A1U7M5R6</accession>
<keyword evidence="3" id="KW-0328">Glycosyltransferase</keyword>
<organism evidence="3 4">
    <name type="scientific">Tissierella creatinophila DSM 6911</name>
    <dbReference type="NCBI Taxonomy" id="1123403"/>
    <lineage>
        <taxon>Bacteria</taxon>
        <taxon>Bacillati</taxon>
        <taxon>Bacillota</taxon>
        <taxon>Tissierellia</taxon>
        <taxon>Tissierellales</taxon>
        <taxon>Tissierellaceae</taxon>
        <taxon>Tissierella</taxon>
    </lineage>
</organism>
<dbReference type="Gene3D" id="3.40.50.2000">
    <property type="entry name" value="Glycogen Phosphorylase B"/>
    <property type="match status" value="2"/>
</dbReference>
<dbReference type="PANTHER" id="PTHR46401">
    <property type="entry name" value="GLYCOSYLTRANSFERASE WBBK-RELATED"/>
    <property type="match status" value="1"/>
</dbReference>
<dbReference type="SUPFAM" id="SSF53756">
    <property type="entry name" value="UDP-Glycosyltransferase/glycogen phosphorylase"/>
    <property type="match status" value="1"/>
</dbReference>
<comment type="caution">
    <text evidence="3">The sequence shown here is derived from an EMBL/GenBank/DDBJ whole genome shotgun (WGS) entry which is preliminary data.</text>
</comment>
<dbReference type="AlphaFoldDB" id="A0A1U7M5R6"/>
<dbReference type="GO" id="GO:0009103">
    <property type="term" value="P:lipopolysaccharide biosynthetic process"/>
    <property type="evidence" value="ECO:0007669"/>
    <property type="project" value="TreeGrafter"/>
</dbReference>
<dbReference type="PANTHER" id="PTHR46401:SF2">
    <property type="entry name" value="GLYCOSYLTRANSFERASE WBBK-RELATED"/>
    <property type="match status" value="1"/>
</dbReference>
<dbReference type="EMBL" id="LTDM01000022">
    <property type="protein sequence ID" value="OLS02625.1"/>
    <property type="molecule type" value="Genomic_DNA"/>
</dbReference>
<protein>
    <submittedName>
        <fullName evidence="3">D-inositol-3-phosphate glycosyltransferase</fullName>
        <ecNumber evidence="3">2.4.1.250</ecNumber>
    </submittedName>
</protein>
<dbReference type="OrthoDB" id="9801492at2"/>